<feature type="transmembrane region" description="Helical" evidence="1">
    <location>
        <begin position="134"/>
        <end position="157"/>
    </location>
</feature>
<dbReference type="PROSITE" id="PS51257">
    <property type="entry name" value="PROKAR_LIPOPROTEIN"/>
    <property type="match status" value="1"/>
</dbReference>
<evidence type="ECO:0000313" key="5">
    <source>
        <dbReference type="Proteomes" id="UP000635606"/>
    </source>
</evidence>
<dbReference type="PANTHER" id="PTHR44757">
    <property type="entry name" value="DIGUANYLATE CYCLASE DGCP"/>
    <property type="match status" value="1"/>
</dbReference>
<dbReference type="PROSITE" id="PS50883">
    <property type="entry name" value="EAL"/>
    <property type="match status" value="1"/>
</dbReference>
<organism evidence="4 5">
    <name type="scientific">Virgisporangium ochraceum</name>
    <dbReference type="NCBI Taxonomy" id="65505"/>
    <lineage>
        <taxon>Bacteria</taxon>
        <taxon>Bacillati</taxon>
        <taxon>Actinomycetota</taxon>
        <taxon>Actinomycetes</taxon>
        <taxon>Micromonosporales</taxon>
        <taxon>Micromonosporaceae</taxon>
        <taxon>Virgisporangium</taxon>
    </lineage>
</organism>
<dbReference type="InterPro" id="IPR052155">
    <property type="entry name" value="Biofilm_reg_signaling"/>
</dbReference>
<gene>
    <name evidence="4" type="ORF">Voc01_018280</name>
</gene>
<keyword evidence="1" id="KW-1133">Transmembrane helix</keyword>
<dbReference type="Pfam" id="PF00990">
    <property type="entry name" value="GGDEF"/>
    <property type="match status" value="1"/>
</dbReference>
<dbReference type="InterPro" id="IPR000160">
    <property type="entry name" value="GGDEF_dom"/>
</dbReference>
<dbReference type="RefSeq" id="WP_203926882.1">
    <property type="nucleotide sequence ID" value="NZ_BOPH01000022.1"/>
</dbReference>
<dbReference type="SUPFAM" id="SSF141868">
    <property type="entry name" value="EAL domain-like"/>
    <property type="match status" value="1"/>
</dbReference>
<evidence type="ECO:0000313" key="4">
    <source>
        <dbReference type="EMBL" id="GIJ66911.1"/>
    </source>
</evidence>
<reference evidence="4" key="1">
    <citation type="submission" date="2021-01" db="EMBL/GenBank/DDBJ databases">
        <title>Whole genome shotgun sequence of Virgisporangium ochraceum NBRC 16418.</title>
        <authorList>
            <person name="Komaki H."/>
            <person name="Tamura T."/>
        </authorList>
    </citation>
    <scope>NUCLEOTIDE SEQUENCE</scope>
    <source>
        <strain evidence="4">NBRC 16418</strain>
    </source>
</reference>
<dbReference type="InterPro" id="IPR001633">
    <property type="entry name" value="EAL_dom"/>
</dbReference>
<feature type="transmembrane region" description="Helical" evidence="1">
    <location>
        <begin position="102"/>
        <end position="122"/>
    </location>
</feature>
<comment type="caution">
    <text evidence="4">The sequence shown here is derived from an EMBL/GenBank/DDBJ whole genome shotgun (WGS) entry which is preliminary data.</text>
</comment>
<feature type="transmembrane region" description="Helical" evidence="1">
    <location>
        <begin position="268"/>
        <end position="286"/>
    </location>
</feature>
<dbReference type="SMART" id="SM00267">
    <property type="entry name" value="GGDEF"/>
    <property type="match status" value="1"/>
</dbReference>
<evidence type="ECO:0008006" key="6">
    <source>
        <dbReference type="Google" id="ProtNLM"/>
    </source>
</evidence>
<evidence type="ECO:0000256" key="1">
    <source>
        <dbReference type="SAM" id="Phobius"/>
    </source>
</evidence>
<dbReference type="InterPro" id="IPR035919">
    <property type="entry name" value="EAL_sf"/>
</dbReference>
<feature type="transmembrane region" description="Helical" evidence="1">
    <location>
        <begin position="70"/>
        <end position="90"/>
    </location>
</feature>
<sequence length="783" mass="83691">MGARLRGDAALVGNGLLLVACFAWTAYGLAAVPAHPVLGWLPLPVMTVLAASGCWRVTRVPTLDAPTRRFWLYLACACALLTVGVISNTVDALTGPEPSQVIGMRTLGCYLATVGVVLWALLRLPTWQRSRSDWVRFGLDACVILITTGVFVWHFSVRRLGDWESQTGSAVPVLVMALVAAVSMVTFVKVAFSGAGQLDRRALRMLGAAAATATGLGATTPFLLAYPHLSATLTSVAVATFGVHLAATVQSRAGADPVPRSPSRTISVLPYLAVAATDALLLLVVFRDPGETRLVASCVVSLTVLVALRQVVALRDNNRLLNTVDANLAQLRGYQEQLSHQATHDPLTGIANRALFERTVAGLVADRTPFHMALLDLDDFKMVNDRLGHGMGDLLITTVSQRLVDHVRPRDTVARLGGDEFVVLLPDAHPDTVTGLLTDLVTAVERPVDLGGHEVATHVSIGVTASHDDDRPEELLRRADVAMYAAKGSGGNGWTWYDPEMDRQADAELRLTAELHQAAARDELFLVYQPIVELPDGRPTGVEALLRWRHPRHGLVPPDVFIPLAERTGAIVEIGRWVLTEACRQAAAWQRGGGISRVSINMSARQLSQPGIVAEIAGIVERTGVDPTGLMIEVTETAVLAVDSAVDALRDLRALGLTVALDDFGTGNSSLSLLVNCPVDVLKVDKSFVSGVTSATAQAVIVDGLIDITNRLRIRAVAEGVETASQAVRLHAAGYRYAQGFHFARPMPAPLVDSWLADQRLTGSAAEMREISSSVLTGSTITS</sequence>
<keyword evidence="1" id="KW-0812">Transmembrane</keyword>
<feature type="transmembrane region" description="Helical" evidence="1">
    <location>
        <begin position="169"/>
        <end position="190"/>
    </location>
</feature>
<keyword evidence="1" id="KW-0472">Membrane</keyword>
<protein>
    <recommendedName>
        <fullName evidence="6">Diguanylate cyclase/phosphodiesterase</fullName>
    </recommendedName>
</protein>
<dbReference type="EMBL" id="BOPH01000022">
    <property type="protein sequence ID" value="GIJ66911.1"/>
    <property type="molecule type" value="Genomic_DNA"/>
</dbReference>
<dbReference type="Pfam" id="PF00563">
    <property type="entry name" value="EAL"/>
    <property type="match status" value="1"/>
</dbReference>
<dbReference type="PROSITE" id="PS50887">
    <property type="entry name" value="GGDEF"/>
    <property type="match status" value="1"/>
</dbReference>
<dbReference type="SUPFAM" id="SSF55073">
    <property type="entry name" value="Nucleotide cyclase"/>
    <property type="match status" value="1"/>
</dbReference>
<feature type="domain" description="GGDEF" evidence="3">
    <location>
        <begin position="368"/>
        <end position="499"/>
    </location>
</feature>
<feature type="domain" description="EAL" evidence="2">
    <location>
        <begin position="508"/>
        <end position="760"/>
    </location>
</feature>
<feature type="transmembrane region" description="Helical" evidence="1">
    <location>
        <begin position="12"/>
        <end position="32"/>
    </location>
</feature>
<dbReference type="InterPro" id="IPR043128">
    <property type="entry name" value="Rev_trsase/Diguanyl_cyclase"/>
</dbReference>
<evidence type="ECO:0000259" key="3">
    <source>
        <dbReference type="PROSITE" id="PS50887"/>
    </source>
</evidence>
<evidence type="ECO:0000259" key="2">
    <source>
        <dbReference type="PROSITE" id="PS50883"/>
    </source>
</evidence>
<feature type="transmembrane region" description="Helical" evidence="1">
    <location>
        <begin position="202"/>
        <end position="223"/>
    </location>
</feature>
<feature type="transmembrane region" description="Helical" evidence="1">
    <location>
        <begin position="38"/>
        <end position="58"/>
    </location>
</feature>
<feature type="transmembrane region" description="Helical" evidence="1">
    <location>
        <begin position="292"/>
        <end position="312"/>
    </location>
</feature>
<proteinExistence type="predicted"/>
<dbReference type="CDD" id="cd01948">
    <property type="entry name" value="EAL"/>
    <property type="match status" value="1"/>
</dbReference>
<dbReference type="NCBIfam" id="TIGR00254">
    <property type="entry name" value="GGDEF"/>
    <property type="match status" value="1"/>
</dbReference>
<name>A0A8J4E9N8_9ACTN</name>
<dbReference type="SMART" id="SM00052">
    <property type="entry name" value="EAL"/>
    <property type="match status" value="1"/>
</dbReference>
<dbReference type="Gene3D" id="3.20.20.450">
    <property type="entry name" value="EAL domain"/>
    <property type="match status" value="1"/>
</dbReference>
<dbReference type="CDD" id="cd01949">
    <property type="entry name" value="GGDEF"/>
    <property type="match status" value="1"/>
</dbReference>
<accession>A0A8J4E9N8</accession>
<dbReference type="InterPro" id="IPR029787">
    <property type="entry name" value="Nucleotide_cyclase"/>
</dbReference>
<dbReference type="Proteomes" id="UP000635606">
    <property type="component" value="Unassembled WGS sequence"/>
</dbReference>
<dbReference type="PANTHER" id="PTHR44757:SF2">
    <property type="entry name" value="BIOFILM ARCHITECTURE MAINTENANCE PROTEIN MBAA"/>
    <property type="match status" value="1"/>
</dbReference>
<dbReference type="Gene3D" id="3.30.70.270">
    <property type="match status" value="1"/>
</dbReference>
<dbReference type="AlphaFoldDB" id="A0A8J4E9N8"/>
<keyword evidence="5" id="KW-1185">Reference proteome</keyword>